<feature type="active site" description="Proton acceptor" evidence="13">
    <location>
        <position position="332"/>
    </location>
</feature>
<evidence type="ECO:0000256" key="18">
    <source>
        <dbReference type="SAM" id="SignalP"/>
    </source>
</evidence>
<dbReference type="SMART" id="SM00220">
    <property type="entry name" value="S_TKc"/>
    <property type="match status" value="1"/>
</dbReference>
<keyword evidence="12 16" id="KW-0675">Receptor</keyword>
<organism evidence="20 21">
    <name type="scientific">Clytia hemisphaerica</name>
    <dbReference type="NCBI Taxonomy" id="252671"/>
    <lineage>
        <taxon>Eukaryota</taxon>
        <taxon>Metazoa</taxon>
        <taxon>Cnidaria</taxon>
        <taxon>Hydrozoa</taxon>
        <taxon>Hydroidolina</taxon>
        <taxon>Leptothecata</taxon>
        <taxon>Obeliida</taxon>
        <taxon>Clytiidae</taxon>
        <taxon>Clytia</taxon>
    </lineage>
</organism>
<evidence type="ECO:0000256" key="17">
    <source>
        <dbReference type="SAM" id="MobiDB-lite"/>
    </source>
</evidence>
<keyword evidence="7 14" id="KW-0547">Nucleotide-binding</keyword>
<proteinExistence type="inferred from homology"/>
<dbReference type="PROSITE" id="PS50011">
    <property type="entry name" value="PROTEIN_KINASE_DOM"/>
    <property type="match status" value="1"/>
</dbReference>
<evidence type="ECO:0000256" key="9">
    <source>
        <dbReference type="ARBA" id="ARBA00022840"/>
    </source>
</evidence>
<dbReference type="GO" id="GO:0046872">
    <property type="term" value="F:metal ion binding"/>
    <property type="evidence" value="ECO:0007669"/>
    <property type="project" value="UniProtKB-KW"/>
</dbReference>
<dbReference type="PROSITE" id="PS00108">
    <property type="entry name" value="PROTEIN_KINASE_ST"/>
    <property type="match status" value="1"/>
</dbReference>
<dbReference type="EC" id="2.7.11.30" evidence="16"/>
<keyword evidence="3 16" id="KW-0723">Serine/threonine-protein kinase</keyword>
<evidence type="ECO:0000256" key="12">
    <source>
        <dbReference type="ARBA" id="ARBA00023170"/>
    </source>
</evidence>
<dbReference type="InterPro" id="IPR011009">
    <property type="entry name" value="Kinase-like_dom_sf"/>
</dbReference>
<dbReference type="SUPFAM" id="SSF56112">
    <property type="entry name" value="Protein kinase-like (PK-like)"/>
    <property type="match status" value="1"/>
</dbReference>
<keyword evidence="21" id="KW-1185">Reference proteome</keyword>
<dbReference type="Gene3D" id="3.30.200.20">
    <property type="entry name" value="Phosphorylase Kinase, domain 1"/>
    <property type="match status" value="1"/>
</dbReference>
<accession>A0A7M5WRU0</accession>
<evidence type="ECO:0000313" key="20">
    <source>
        <dbReference type="EnsemblMetazoa" id="CLYHEMP007426.1"/>
    </source>
</evidence>
<dbReference type="GO" id="GO:0043235">
    <property type="term" value="C:receptor complex"/>
    <property type="evidence" value="ECO:0007669"/>
    <property type="project" value="InterPro"/>
</dbReference>
<keyword evidence="8 16" id="KW-0418">Kinase</keyword>
<feature type="binding site" evidence="14">
    <location>
        <position position="232"/>
    </location>
    <ligand>
        <name>ATP</name>
        <dbReference type="ChEBI" id="CHEBI:30616"/>
    </ligand>
</feature>
<evidence type="ECO:0000256" key="10">
    <source>
        <dbReference type="ARBA" id="ARBA00022989"/>
    </source>
</evidence>
<feature type="disulfide bond" evidence="15">
    <location>
        <begin position="114"/>
        <end position="119"/>
    </location>
</feature>
<keyword evidence="11 16" id="KW-0472">Membrane</keyword>
<evidence type="ECO:0000256" key="2">
    <source>
        <dbReference type="ARBA" id="ARBA00009605"/>
    </source>
</evidence>
<dbReference type="Proteomes" id="UP000594262">
    <property type="component" value="Unplaced"/>
</dbReference>
<reference evidence="20" key="1">
    <citation type="submission" date="2021-01" db="UniProtKB">
        <authorList>
            <consortium name="EnsemblMetazoa"/>
        </authorList>
    </citation>
    <scope>IDENTIFICATION</scope>
</reference>
<sequence length="541" mass="61699">MGLNLLFITFMLLPLKVWPHKCIRFSNKVNHPYCKNIQDCERTYECNNPEDSCFSLLKYDIEKQEFTHVISGCSESVVLESKACDHRSSKEHLTEDCVLGLLDHKKEISLECCCIGDSCNQNLNFSMVNYTKLSGLKPQTTSLTKTDDHFQKQRNGNTVHILIITLTIAIPIASILVIYLLYKHIKLDRTDSVSSDSLLSKQPLFHKQKHIYQGQFTQVWKGYYEEHDVAIKLFASPVGAKCWTTEKDIYSILNIQHQNILTLVHAGETHEDRPYHHNLVTQYIEYGSLYDYLRTVPMLSFESITRLMTSMLQGVAYLHQNLLNKPMIAHRDLKSQNVMVRKNGSCCIGDFGLAVAFHDDNGKSLSLAKTQVGSKIYMSPEILQGAIAYYADAFLHSDMYSVALILWEILSRTNQTPYEPYQLPYERNVGRNPSISEMRHLVAEQSVRPYLKAEWRQDEKLVTLCDTIENCWDSDTDARLSADCCLMRIKSVADEFSFPDNENIVGILCNEKKRDDMRLDMTGATSSGVSSMGNDESQSTG</sequence>
<feature type="domain" description="Protein kinase" evidence="19">
    <location>
        <begin position="205"/>
        <end position="497"/>
    </location>
</feature>
<evidence type="ECO:0000256" key="8">
    <source>
        <dbReference type="ARBA" id="ARBA00022777"/>
    </source>
</evidence>
<evidence type="ECO:0000256" key="16">
    <source>
        <dbReference type="RuleBase" id="RU361271"/>
    </source>
</evidence>
<keyword evidence="6 18" id="KW-0732">Signal</keyword>
<evidence type="ECO:0000256" key="3">
    <source>
        <dbReference type="ARBA" id="ARBA00022527"/>
    </source>
</evidence>
<evidence type="ECO:0000313" key="21">
    <source>
        <dbReference type="Proteomes" id="UP000594262"/>
    </source>
</evidence>
<feature type="transmembrane region" description="Helical" evidence="16">
    <location>
        <begin position="159"/>
        <end position="182"/>
    </location>
</feature>
<keyword evidence="16" id="KW-0464">Manganese</keyword>
<keyword evidence="10 16" id="KW-1133">Transmembrane helix</keyword>
<keyword evidence="15" id="KW-1015">Disulfide bond</keyword>
<dbReference type="PANTHER" id="PTHR23255">
    <property type="entry name" value="TRANSFORMING GROWTH FACTOR-BETA RECEPTOR TYPE I AND II"/>
    <property type="match status" value="1"/>
</dbReference>
<dbReference type="PANTHER" id="PTHR23255:SF72">
    <property type="entry name" value="RECEPTOR PROTEIN SERINE_THREONINE KINASE"/>
    <property type="match status" value="1"/>
</dbReference>
<protein>
    <recommendedName>
        <fullName evidence="16">Serine/threonine-protein kinase receptor</fullName>
        <ecNumber evidence="16">2.7.11.30</ecNumber>
    </recommendedName>
</protein>
<evidence type="ECO:0000256" key="14">
    <source>
        <dbReference type="PIRSR" id="PIRSR037393-2"/>
    </source>
</evidence>
<evidence type="ECO:0000256" key="15">
    <source>
        <dbReference type="PIRSR" id="PIRSR037393-3"/>
    </source>
</evidence>
<evidence type="ECO:0000256" key="4">
    <source>
        <dbReference type="ARBA" id="ARBA00022679"/>
    </source>
</evidence>
<dbReference type="GO" id="GO:0005886">
    <property type="term" value="C:plasma membrane"/>
    <property type="evidence" value="ECO:0007669"/>
    <property type="project" value="TreeGrafter"/>
</dbReference>
<comment type="catalytic activity">
    <reaction evidence="16">
        <text>L-threonyl-[receptor-protein] + ATP = O-phospho-L-threonyl-[receptor-protein] + ADP + H(+)</text>
        <dbReference type="Rhea" id="RHEA:44880"/>
        <dbReference type="Rhea" id="RHEA-COMP:11024"/>
        <dbReference type="Rhea" id="RHEA-COMP:11025"/>
        <dbReference type="ChEBI" id="CHEBI:15378"/>
        <dbReference type="ChEBI" id="CHEBI:30013"/>
        <dbReference type="ChEBI" id="CHEBI:30616"/>
        <dbReference type="ChEBI" id="CHEBI:61977"/>
        <dbReference type="ChEBI" id="CHEBI:456216"/>
        <dbReference type="EC" id="2.7.11.30"/>
    </reaction>
</comment>
<feature type="region of interest" description="Disordered" evidence="17">
    <location>
        <begin position="521"/>
        <end position="541"/>
    </location>
</feature>
<dbReference type="InterPro" id="IPR000719">
    <property type="entry name" value="Prot_kinase_dom"/>
</dbReference>
<keyword evidence="16" id="KW-0460">Magnesium</keyword>
<evidence type="ECO:0000256" key="11">
    <source>
        <dbReference type="ARBA" id="ARBA00023136"/>
    </source>
</evidence>
<name>A0A7M5WRU0_9CNID</name>
<dbReference type="Pfam" id="PF00069">
    <property type="entry name" value="Pkinase"/>
    <property type="match status" value="1"/>
</dbReference>
<keyword evidence="4 16" id="KW-0808">Transferase</keyword>
<dbReference type="GO" id="GO:0005524">
    <property type="term" value="F:ATP binding"/>
    <property type="evidence" value="ECO:0007669"/>
    <property type="project" value="UniProtKB-UniRule"/>
</dbReference>
<evidence type="ECO:0000256" key="7">
    <source>
        <dbReference type="ARBA" id="ARBA00022741"/>
    </source>
</evidence>
<dbReference type="GO" id="GO:0004675">
    <property type="term" value="F:transmembrane receptor protein serine/threonine kinase activity"/>
    <property type="evidence" value="ECO:0007669"/>
    <property type="project" value="UniProtKB-EC"/>
</dbReference>
<evidence type="ECO:0000256" key="13">
    <source>
        <dbReference type="PIRSR" id="PIRSR037393-1"/>
    </source>
</evidence>
<dbReference type="OrthoDB" id="547665at2759"/>
<evidence type="ECO:0000256" key="6">
    <source>
        <dbReference type="ARBA" id="ARBA00022729"/>
    </source>
</evidence>
<dbReference type="InterPro" id="IPR008271">
    <property type="entry name" value="Ser/Thr_kinase_AS"/>
</dbReference>
<dbReference type="InterPro" id="IPR000333">
    <property type="entry name" value="TGFB_receptor"/>
</dbReference>
<dbReference type="AlphaFoldDB" id="A0A7M5WRU0"/>
<evidence type="ECO:0000256" key="5">
    <source>
        <dbReference type="ARBA" id="ARBA00022692"/>
    </source>
</evidence>
<evidence type="ECO:0000256" key="1">
    <source>
        <dbReference type="ARBA" id="ARBA00004479"/>
    </source>
</evidence>
<dbReference type="RefSeq" id="XP_066910479.1">
    <property type="nucleotide sequence ID" value="XM_067054378.1"/>
</dbReference>
<dbReference type="Gene3D" id="1.10.510.10">
    <property type="entry name" value="Transferase(Phosphotransferase) domain 1"/>
    <property type="match status" value="1"/>
</dbReference>
<keyword evidence="16" id="KW-0479">Metal-binding</keyword>
<comment type="similarity">
    <text evidence="2 16">Belongs to the protein kinase superfamily. TKL Ser/Thr protein kinase family. TGFB receptor subfamily.</text>
</comment>
<dbReference type="GeneID" id="136797793"/>
<dbReference type="EnsemblMetazoa" id="CLYHEMT007426.1">
    <property type="protein sequence ID" value="CLYHEMP007426.1"/>
    <property type="gene ID" value="CLYHEMG007426"/>
</dbReference>
<feature type="chain" id="PRO_5029794165" description="Serine/threonine-protein kinase receptor" evidence="18">
    <location>
        <begin position="20"/>
        <end position="541"/>
    </location>
</feature>
<evidence type="ECO:0000259" key="19">
    <source>
        <dbReference type="PROSITE" id="PS50011"/>
    </source>
</evidence>
<comment type="cofactor">
    <cofactor evidence="16">
        <name>Mg(2+)</name>
        <dbReference type="ChEBI" id="CHEBI:18420"/>
    </cofactor>
    <cofactor evidence="16">
        <name>Mn(2+)</name>
        <dbReference type="ChEBI" id="CHEBI:29035"/>
    </cofactor>
</comment>
<comment type="subcellular location">
    <subcellularLocation>
        <location evidence="1 16">Membrane</location>
        <topology evidence="1 16">Single-pass type I membrane protein</topology>
    </subcellularLocation>
</comment>
<feature type="disulfide bond" evidence="15">
    <location>
        <begin position="97"/>
        <end position="112"/>
    </location>
</feature>
<keyword evidence="5 16" id="KW-0812">Transmembrane</keyword>
<feature type="signal peptide" evidence="18">
    <location>
        <begin position="1"/>
        <end position="19"/>
    </location>
</feature>
<keyword evidence="9 14" id="KW-0067">ATP-binding</keyword>
<dbReference type="PRINTS" id="PR00653">
    <property type="entry name" value="ACTIVIN2R"/>
</dbReference>
<dbReference type="GO" id="GO:0071363">
    <property type="term" value="P:cellular response to growth factor stimulus"/>
    <property type="evidence" value="ECO:0007669"/>
    <property type="project" value="TreeGrafter"/>
</dbReference>
<feature type="compositionally biased region" description="Polar residues" evidence="17">
    <location>
        <begin position="523"/>
        <end position="541"/>
    </location>
</feature>